<name>A0A1M6R6C8_9FLAO</name>
<proteinExistence type="predicted"/>
<evidence type="ECO:0000313" key="3">
    <source>
        <dbReference type="Proteomes" id="UP000184498"/>
    </source>
</evidence>
<dbReference type="AlphaFoldDB" id="A0A1M6R6C8"/>
<sequence length="330" mass="39077">MNRFKINLIEKKIIVLTFTIIASFCNAQILKYHYDKEMTFLSEADSLSGISVRFNSKDKSVPVYSIEFNSDKKSIRNTVDFYYNYRKNMYRMDGLLFNKKYVSANGFRTYSASSPIRYFKKASDTLYDYRSYKNLEKRIATDKDGTKIELFVANLNDGIDYSEPALFYLSEHYGISPGLGKGEVVVYANYIFSNSNSSGNFVKLKDINHVMYFNTEQIEALIDDRYRSFMERSRPEKMPGYCSVTSFGKDVDERTTEVLNDFLDHICDYYELWSRHENPENFKSYYDDEQERRTEIYKRIKNLNEKQLKIYTSELNQLKNQNLTENFDYQ</sequence>
<dbReference type="OrthoDB" id="1230919at2"/>
<reference evidence="3" key="1">
    <citation type="submission" date="2016-11" db="EMBL/GenBank/DDBJ databases">
        <authorList>
            <person name="Varghese N."/>
            <person name="Submissions S."/>
        </authorList>
    </citation>
    <scope>NUCLEOTIDE SEQUENCE [LARGE SCALE GENOMIC DNA]</scope>
    <source>
        <strain evidence="3">DSM 18016</strain>
    </source>
</reference>
<feature type="coiled-coil region" evidence="1">
    <location>
        <begin position="286"/>
        <end position="321"/>
    </location>
</feature>
<protein>
    <submittedName>
        <fullName evidence="2">Uncharacterized protein</fullName>
    </submittedName>
</protein>
<dbReference type="EMBL" id="FRAM01000002">
    <property type="protein sequence ID" value="SHK27960.1"/>
    <property type="molecule type" value="Genomic_DNA"/>
</dbReference>
<accession>A0A1M6R6C8</accession>
<evidence type="ECO:0000313" key="2">
    <source>
        <dbReference type="EMBL" id="SHK27960.1"/>
    </source>
</evidence>
<keyword evidence="3" id="KW-1185">Reference proteome</keyword>
<keyword evidence="1" id="KW-0175">Coiled coil</keyword>
<organism evidence="2 3">
    <name type="scientific">Epilithonimonas mollis</name>
    <dbReference type="NCBI Taxonomy" id="216903"/>
    <lineage>
        <taxon>Bacteria</taxon>
        <taxon>Pseudomonadati</taxon>
        <taxon>Bacteroidota</taxon>
        <taxon>Flavobacteriia</taxon>
        <taxon>Flavobacteriales</taxon>
        <taxon>Weeksellaceae</taxon>
        <taxon>Chryseobacterium group</taxon>
        <taxon>Epilithonimonas</taxon>
    </lineage>
</organism>
<dbReference type="RefSeq" id="WP_072997389.1">
    <property type="nucleotide sequence ID" value="NZ_FRAM01000002.1"/>
</dbReference>
<gene>
    <name evidence="2" type="ORF">SAMN05444371_1706</name>
</gene>
<evidence type="ECO:0000256" key="1">
    <source>
        <dbReference type="SAM" id="Coils"/>
    </source>
</evidence>
<dbReference type="STRING" id="216903.SAMN05444371_1706"/>
<dbReference type="Proteomes" id="UP000184498">
    <property type="component" value="Unassembled WGS sequence"/>
</dbReference>